<sequence>MSASSSSVPSRAGRPAPPVDADARSHHYGAFYSLADGPEADATVVVGNCQAESLRVMLDGPALATVRIPAVHELTVDDLPYLRYWLERAAVLVSQPVRADYHGMPLGTAQLASLLPAGGRLVRVPVLRVAGLYPTHAIVRPPSDLSLVPPVVEYHDLRVLAEAAARLDGRAVGPTGLAGRLDVAAVHAVADESLEQLRRREAANETVVLSDLFLRPLFDQMRTLNHPGNSVFAAAAGRVRAVLGLPEHVVDPGRPLLDRVHAPREAAVIEAFGLSDEATDHWVVDGAVVPVEQVREAHLDWYAAHPDAVAAGLVRHAGALATLGLA</sequence>
<name>A0A7W3JIV7_9MICO</name>
<dbReference type="Proteomes" id="UP000522688">
    <property type="component" value="Unassembled WGS sequence"/>
</dbReference>
<dbReference type="EMBL" id="JACGWW010000002">
    <property type="protein sequence ID" value="MBA8813663.1"/>
    <property type="molecule type" value="Genomic_DNA"/>
</dbReference>
<dbReference type="Proteomes" id="UP000321154">
    <property type="component" value="Unassembled WGS sequence"/>
</dbReference>
<keyword evidence="5" id="KW-1185">Reference proteome</keyword>
<evidence type="ECO:0000259" key="2">
    <source>
        <dbReference type="Pfam" id="PF18588"/>
    </source>
</evidence>
<evidence type="ECO:0000313" key="5">
    <source>
        <dbReference type="Proteomes" id="UP000321154"/>
    </source>
</evidence>
<feature type="region of interest" description="Disordered" evidence="1">
    <location>
        <begin position="1"/>
        <end position="22"/>
    </location>
</feature>
<reference evidence="4 6" key="2">
    <citation type="submission" date="2020-07" db="EMBL/GenBank/DDBJ databases">
        <title>Sequencing the genomes of 1000 actinobacteria strains.</title>
        <authorList>
            <person name="Klenk H.-P."/>
        </authorList>
    </citation>
    <scope>NUCLEOTIDE SEQUENCE [LARGE SCALE GENOMIC DNA]</scope>
    <source>
        <strain evidence="4 6">DSM 10309</strain>
    </source>
</reference>
<feature type="domain" description="Polysaccharide biosynthesis enzyme WcbI" evidence="2">
    <location>
        <begin position="44"/>
        <end position="248"/>
    </location>
</feature>
<reference evidence="3 5" key="1">
    <citation type="submission" date="2019-07" db="EMBL/GenBank/DDBJ databases">
        <title>Whole genome shotgun sequence of Frigoribacterium faeni NBRC 103066.</title>
        <authorList>
            <person name="Hosoyama A."/>
            <person name="Uohara A."/>
            <person name="Ohji S."/>
            <person name="Ichikawa N."/>
        </authorList>
    </citation>
    <scope>NUCLEOTIDE SEQUENCE [LARGE SCALE GENOMIC DNA]</scope>
    <source>
        <strain evidence="3 5">NBRC 103066</strain>
    </source>
</reference>
<dbReference type="Gene3D" id="3.40.50.12080">
    <property type="match status" value="1"/>
</dbReference>
<feature type="compositionally biased region" description="Low complexity" evidence="1">
    <location>
        <begin position="1"/>
        <end position="14"/>
    </location>
</feature>
<comment type="caution">
    <text evidence="4">The sequence shown here is derived from an EMBL/GenBank/DDBJ whole genome shotgun (WGS) entry which is preliminary data.</text>
</comment>
<dbReference type="EMBL" id="BJUV01000014">
    <property type="protein sequence ID" value="GEK83308.1"/>
    <property type="molecule type" value="Genomic_DNA"/>
</dbReference>
<dbReference type="AlphaFoldDB" id="A0A7W3JIV7"/>
<protein>
    <recommendedName>
        <fullName evidence="2">Polysaccharide biosynthesis enzyme WcbI domain-containing protein</fullName>
    </recommendedName>
</protein>
<organism evidence="4 6">
    <name type="scientific">Frigoribacterium faeni</name>
    <dbReference type="NCBI Taxonomy" id="145483"/>
    <lineage>
        <taxon>Bacteria</taxon>
        <taxon>Bacillati</taxon>
        <taxon>Actinomycetota</taxon>
        <taxon>Actinomycetes</taxon>
        <taxon>Micrococcales</taxon>
        <taxon>Microbacteriaceae</taxon>
        <taxon>Frigoribacterium</taxon>
    </lineage>
</organism>
<dbReference type="RefSeq" id="WP_146854834.1">
    <property type="nucleotide sequence ID" value="NZ_BAAAHR010000008.1"/>
</dbReference>
<evidence type="ECO:0000313" key="3">
    <source>
        <dbReference type="EMBL" id="GEK83308.1"/>
    </source>
</evidence>
<proteinExistence type="predicted"/>
<evidence type="ECO:0000256" key="1">
    <source>
        <dbReference type="SAM" id="MobiDB-lite"/>
    </source>
</evidence>
<dbReference type="InterPro" id="IPR041307">
    <property type="entry name" value="WcbI"/>
</dbReference>
<dbReference type="Pfam" id="PF18588">
    <property type="entry name" value="WcbI"/>
    <property type="match status" value="1"/>
</dbReference>
<dbReference type="OrthoDB" id="3283619at2"/>
<evidence type="ECO:0000313" key="4">
    <source>
        <dbReference type="EMBL" id="MBA8813663.1"/>
    </source>
</evidence>
<accession>A0A7W3JIV7</accession>
<gene>
    <name evidence="4" type="ORF">FB463_001912</name>
    <name evidence="3" type="ORF">FFA01_16170</name>
</gene>
<evidence type="ECO:0000313" key="6">
    <source>
        <dbReference type="Proteomes" id="UP000522688"/>
    </source>
</evidence>